<keyword evidence="3" id="KW-1185">Reference proteome</keyword>
<dbReference type="GeneID" id="87822723"/>
<feature type="compositionally biased region" description="Basic residues" evidence="1">
    <location>
        <begin position="428"/>
        <end position="439"/>
    </location>
</feature>
<evidence type="ECO:0000313" key="3">
    <source>
        <dbReference type="Proteomes" id="UP001302602"/>
    </source>
</evidence>
<feature type="region of interest" description="Disordered" evidence="1">
    <location>
        <begin position="1"/>
        <end position="30"/>
    </location>
</feature>
<feature type="compositionally biased region" description="Acidic residues" evidence="1">
    <location>
        <begin position="129"/>
        <end position="140"/>
    </location>
</feature>
<feature type="compositionally biased region" description="Basic residues" evidence="1">
    <location>
        <begin position="15"/>
        <end position="25"/>
    </location>
</feature>
<feature type="region of interest" description="Disordered" evidence="1">
    <location>
        <begin position="374"/>
        <end position="460"/>
    </location>
</feature>
<proteinExistence type="predicted"/>
<feature type="region of interest" description="Disordered" evidence="1">
    <location>
        <begin position="121"/>
        <end position="149"/>
    </location>
</feature>
<dbReference type="SUPFAM" id="SSF52743">
    <property type="entry name" value="Subtilisin-like"/>
    <property type="match status" value="1"/>
</dbReference>
<dbReference type="Proteomes" id="UP001302602">
    <property type="component" value="Unassembled WGS sequence"/>
</dbReference>
<name>A0AAN6TUE5_9PEZI</name>
<feature type="compositionally biased region" description="Basic and acidic residues" evidence="1">
    <location>
        <begin position="377"/>
        <end position="396"/>
    </location>
</feature>
<dbReference type="GO" id="GO:0006508">
    <property type="term" value="P:proteolysis"/>
    <property type="evidence" value="ECO:0007669"/>
    <property type="project" value="InterPro"/>
</dbReference>
<evidence type="ECO:0000256" key="1">
    <source>
        <dbReference type="SAM" id="MobiDB-lite"/>
    </source>
</evidence>
<dbReference type="RefSeq" id="XP_062644701.1">
    <property type="nucleotide sequence ID" value="XM_062785957.1"/>
</dbReference>
<dbReference type="GO" id="GO:0004252">
    <property type="term" value="F:serine-type endopeptidase activity"/>
    <property type="evidence" value="ECO:0007669"/>
    <property type="project" value="InterPro"/>
</dbReference>
<reference evidence="2" key="1">
    <citation type="journal article" date="2023" name="Mol. Phylogenet. Evol.">
        <title>Genome-scale phylogeny and comparative genomics of the fungal order Sordariales.</title>
        <authorList>
            <person name="Hensen N."/>
            <person name="Bonometti L."/>
            <person name="Westerberg I."/>
            <person name="Brannstrom I.O."/>
            <person name="Guillou S."/>
            <person name="Cros-Aarteil S."/>
            <person name="Calhoun S."/>
            <person name="Haridas S."/>
            <person name="Kuo A."/>
            <person name="Mondo S."/>
            <person name="Pangilinan J."/>
            <person name="Riley R."/>
            <person name="LaButti K."/>
            <person name="Andreopoulos B."/>
            <person name="Lipzen A."/>
            <person name="Chen C."/>
            <person name="Yan M."/>
            <person name="Daum C."/>
            <person name="Ng V."/>
            <person name="Clum A."/>
            <person name="Steindorff A."/>
            <person name="Ohm R.A."/>
            <person name="Martin F."/>
            <person name="Silar P."/>
            <person name="Natvig D.O."/>
            <person name="Lalanne C."/>
            <person name="Gautier V."/>
            <person name="Ament-Velasquez S.L."/>
            <person name="Kruys A."/>
            <person name="Hutchinson M.I."/>
            <person name="Powell A.J."/>
            <person name="Barry K."/>
            <person name="Miller A.N."/>
            <person name="Grigoriev I.V."/>
            <person name="Debuchy R."/>
            <person name="Gladieux P."/>
            <person name="Hiltunen Thoren M."/>
            <person name="Johannesson H."/>
        </authorList>
    </citation>
    <scope>NUCLEOTIDE SEQUENCE</scope>
    <source>
        <strain evidence="2">CBS 731.68</strain>
    </source>
</reference>
<reference evidence="2" key="2">
    <citation type="submission" date="2023-05" db="EMBL/GenBank/DDBJ databases">
        <authorList>
            <consortium name="Lawrence Berkeley National Laboratory"/>
            <person name="Steindorff A."/>
            <person name="Hensen N."/>
            <person name="Bonometti L."/>
            <person name="Westerberg I."/>
            <person name="Brannstrom I.O."/>
            <person name="Guillou S."/>
            <person name="Cros-Aarteil S."/>
            <person name="Calhoun S."/>
            <person name="Haridas S."/>
            <person name="Kuo A."/>
            <person name="Mondo S."/>
            <person name="Pangilinan J."/>
            <person name="Riley R."/>
            <person name="Labutti K."/>
            <person name="Andreopoulos B."/>
            <person name="Lipzen A."/>
            <person name="Chen C."/>
            <person name="Yanf M."/>
            <person name="Daum C."/>
            <person name="Ng V."/>
            <person name="Clum A."/>
            <person name="Ohm R."/>
            <person name="Martin F."/>
            <person name="Silar P."/>
            <person name="Natvig D."/>
            <person name="Lalanne C."/>
            <person name="Gautier V."/>
            <person name="Ament-Velasquez S.L."/>
            <person name="Kruys A."/>
            <person name="Hutchinson M.I."/>
            <person name="Powell A.J."/>
            <person name="Barry K."/>
            <person name="Miller A.N."/>
            <person name="Grigoriev I.V."/>
            <person name="Debuchy R."/>
            <person name="Gladieux P."/>
            <person name="Thoren M.H."/>
            <person name="Johannesson H."/>
        </authorList>
    </citation>
    <scope>NUCLEOTIDE SEQUENCE</scope>
    <source>
        <strain evidence="2">CBS 731.68</strain>
    </source>
</reference>
<sequence length="460" mass="52012">MTGNNPKNNNTIRAATKKKNKKVAKRAAPPDGRDHAMIWLRYPGDADDVATIKNYLTSNDPDMPGRPNYGDYKEVKAQSWDGNGGGDWVVLFFVPNMKLCHIADLKGMTLEVADAYGIYSNNMHGPPPEPDDDDSNDSDDSSTKRSNIQRRDVFEISTPFWELSQIEVGPGEKWDAEWRPGRENSRDVGHDMYYAADESFGAGQTIFVLEDDFWDQNPEFSDDFFINGEPFSRPAIRRLPEFDWGGDQFNAPPSVSHGTPVISKVTGWQLGMAKRADVIVVTDRRSPPADGYNQIHERHIEGWIRVYNEVKRIYAADPSQRGKVIASWSYVNTRATHFAVIRPIFVRRLCKCYPLFPSSTFSCQSHHGLNADGLQLNRRDSQSPRGPGCDHHHDRPQQSCRAGRRLHRPPAPLCRPRIRGRENDREHGGRRRRRRHGTARRAQSVRRLAGHGPGIPAVSG</sequence>
<accession>A0AAN6TUE5</accession>
<protein>
    <submittedName>
        <fullName evidence="2">Uncharacterized protein</fullName>
    </submittedName>
</protein>
<dbReference type="InterPro" id="IPR036852">
    <property type="entry name" value="Peptidase_S8/S53_dom_sf"/>
</dbReference>
<gene>
    <name evidence="2" type="ORF">N657DRAFT_148253</name>
</gene>
<dbReference type="Gene3D" id="3.40.50.200">
    <property type="entry name" value="Peptidase S8/S53 domain"/>
    <property type="match status" value="1"/>
</dbReference>
<organism evidence="2 3">
    <name type="scientific">Parathielavia appendiculata</name>
    <dbReference type="NCBI Taxonomy" id="2587402"/>
    <lineage>
        <taxon>Eukaryota</taxon>
        <taxon>Fungi</taxon>
        <taxon>Dikarya</taxon>
        <taxon>Ascomycota</taxon>
        <taxon>Pezizomycotina</taxon>
        <taxon>Sordariomycetes</taxon>
        <taxon>Sordariomycetidae</taxon>
        <taxon>Sordariales</taxon>
        <taxon>Chaetomiaceae</taxon>
        <taxon>Parathielavia</taxon>
    </lineage>
</organism>
<comment type="caution">
    <text evidence="2">The sequence shown here is derived from an EMBL/GenBank/DDBJ whole genome shotgun (WGS) entry which is preliminary data.</text>
</comment>
<dbReference type="AlphaFoldDB" id="A0AAN6TUE5"/>
<dbReference type="EMBL" id="MU853236">
    <property type="protein sequence ID" value="KAK4120930.1"/>
    <property type="molecule type" value="Genomic_DNA"/>
</dbReference>
<evidence type="ECO:0000313" key="2">
    <source>
        <dbReference type="EMBL" id="KAK4120930.1"/>
    </source>
</evidence>